<name>A0A941EJC0_9ACTN</name>
<evidence type="ECO:0000256" key="2">
    <source>
        <dbReference type="ARBA" id="ARBA00012916"/>
    </source>
</evidence>
<keyword evidence="7" id="KW-1185">Reference proteome</keyword>
<protein>
    <recommendedName>
        <fullName evidence="3">Glutamine--fructose-6-phosphate aminotransferase [isomerizing]</fullName>
        <ecNumber evidence="2">2.6.1.16</ecNumber>
    </recommendedName>
</protein>
<keyword evidence="4" id="KW-0677">Repeat</keyword>
<reference evidence="6" key="1">
    <citation type="submission" date="2021-04" db="EMBL/GenBank/DDBJ databases">
        <title>Genome based classification of Actinospica acidithermotolerans sp. nov., an actinobacterium isolated from an Indonesian hot spring.</title>
        <authorList>
            <person name="Kusuma A.B."/>
            <person name="Putra K.E."/>
            <person name="Nafisah S."/>
            <person name="Loh J."/>
            <person name="Nouioui I."/>
            <person name="Goodfellow M."/>
        </authorList>
    </citation>
    <scope>NUCLEOTIDE SEQUENCE</scope>
    <source>
        <strain evidence="6">CSCA 57</strain>
    </source>
</reference>
<dbReference type="GO" id="GO:0097367">
    <property type="term" value="F:carbohydrate derivative binding"/>
    <property type="evidence" value="ECO:0007669"/>
    <property type="project" value="InterPro"/>
</dbReference>
<feature type="domain" description="SIS" evidence="5">
    <location>
        <begin position="197"/>
        <end position="331"/>
    </location>
</feature>
<dbReference type="GO" id="GO:0006047">
    <property type="term" value="P:UDP-N-acetylglucosamine metabolic process"/>
    <property type="evidence" value="ECO:0007669"/>
    <property type="project" value="TreeGrafter"/>
</dbReference>
<dbReference type="GO" id="GO:0004360">
    <property type="term" value="F:glutamine-fructose-6-phosphate transaminase (isomerizing) activity"/>
    <property type="evidence" value="ECO:0007669"/>
    <property type="project" value="UniProtKB-EC"/>
</dbReference>
<dbReference type="InterPro" id="IPR046348">
    <property type="entry name" value="SIS_dom_sf"/>
</dbReference>
<dbReference type="GO" id="GO:0006487">
    <property type="term" value="P:protein N-linked glycosylation"/>
    <property type="evidence" value="ECO:0007669"/>
    <property type="project" value="TreeGrafter"/>
</dbReference>
<dbReference type="GO" id="GO:0006002">
    <property type="term" value="P:fructose 6-phosphate metabolic process"/>
    <property type="evidence" value="ECO:0007669"/>
    <property type="project" value="TreeGrafter"/>
</dbReference>
<comment type="caution">
    <text evidence="6">The sequence shown here is derived from an EMBL/GenBank/DDBJ whole genome shotgun (WGS) entry which is preliminary data.</text>
</comment>
<evidence type="ECO:0000259" key="5">
    <source>
        <dbReference type="PROSITE" id="PS51464"/>
    </source>
</evidence>
<dbReference type="Gene3D" id="3.40.50.10490">
    <property type="entry name" value="Glucose-6-phosphate isomerase like protein, domain 1"/>
    <property type="match status" value="2"/>
</dbReference>
<feature type="domain" description="SIS" evidence="5">
    <location>
        <begin position="23"/>
        <end position="167"/>
    </location>
</feature>
<evidence type="ECO:0000313" key="7">
    <source>
        <dbReference type="Proteomes" id="UP000675781"/>
    </source>
</evidence>
<dbReference type="EC" id="2.6.1.16" evidence="2"/>
<dbReference type="PANTHER" id="PTHR10937:SF0">
    <property type="entry name" value="GLUTAMINE--FRUCTOSE-6-PHOSPHATE TRANSAMINASE (ISOMERIZING)"/>
    <property type="match status" value="1"/>
</dbReference>
<dbReference type="Proteomes" id="UP000675781">
    <property type="component" value="Unassembled WGS sequence"/>
</dbReference>
<dbReference type="RefSeq" id="WP_212527133.1">
    <property type="nucleotide sequence ID" value="NZ_JAGSOG010000013.1"/>
</dbReference>
<dbReference type="AlphaFoldDB" id="A0A941EJC0"/>
<evidence type="ECO:0000256" key="1">
    <source>
        <dbReference type="ARBA" id="ARBA00001031"/>
    </source>
</evidence>
<evidence type="ECO:0000256" key="4">
    <source>
        <dbReference type="ARBA" id="ARBA00022737"/>
    </source>
</evidence>
<dbReference type="CDD" id="cd05008">
    <property type="entry name" value="SIS_GlmS_GlmD_1"/>
    <property type="match status" value="1"/>
</dbReference>
<gene>
    <name evidence="6" type="ORF">KDL01_05015</name>
</gene>
<organism evidence="6 7">
    <name type="scientific">Actinospica durhamensis</name>
    <dbReference type="NCBI Taxonomy" id="1508375"/>
    <lineage>
        <taxon>Bacteria</taxon>
        <taxon>Bacillati</taxon>
        <taxon>Actinomycetota</taxon>
        <taxon>Actinomycetes</taxon>
        <taxon>Catenulisporales</taxon>
        <taxon>Actinospicaceae</taxon>
        <taxon>Actinospica</taxon>
    </lineage>
</organism>
<proteinExistence type="predicted"/>
<evidence type="ECO:0000313" key="6">
    <source>
        <dbReference type="EMBL" id="MBR7832607.1"/>
    </source>
</evidence>
<dbReference type="Pfam" id="PF01380">
    <property type="entry name" value="SIS"/>
    <property type="match status" value="1"/>
</dbReference>
<dbReference type="InterPro" id="IPR035466">
    <property type="entry name" value="GlmS/AgaS_SIS"/>
</dbReference>
<accession>A0A941EJC0</accession>
<sequence>MAEQPDVLGNLARHVAHFAGQSAALAAQAGAFDEVVFLAGGSSEHAALLGRHAVEARCGIPARVLTPVDPQQAERLTREPGRRRLAVVLSPSGSDPGVLALTDRYAASGAALIAVTNDARCLLARSAALCVDLAAGLELAASPTKSTTSQMLAVLAIAEGLPAGEGVRTGLGDAPSAKALAPLVAELLADTAGADAVAARLVGARRVAVVGCDHHFPAALETARMLRDTAGLTVEGFSADGLRTGPVGGFDAETTAVLLAGEADGQVRELRAHLRSRGVPLVGIGTAGGTDAPDLAVPALGTMAECILATVRGQQLAVAAAVARGLDPDRPVRGNSSGNGC</sequence>
<comment type="catalytic activity">
    <reaction evidence="1">
        <text>D-fructose 6-phosphate + L-glutamine = D-glucosamine 6-phosphate + L-glutamate</text>
        <dbReference type="Rhea" id="RHEA:13237"/>
        <dbReference type="ChEBI" id="CHEBI:29985"/>
        <dbReference type="ChEBI" id="CHEBI:58359"/>
        <dbReference type="ChEBI" id="CHEBI:58725"/>
        <dbReference type="ChEBI" id="CHEBI:61527"/>
        <dbReference type="EC" id="2.6.1.16"/>
    </reaction>
</comment>
<dbReference type="PROSITE" id="PS51464">
    <property type="entry name" value="SIS"/>
    <property type="match status" value="2"/>
</dbReference>
<dbReference type="SUPFAM" id="SSF53697">
    <property type="entry name" value="SIS domain"/>
    <property type="match status" value="1"/>
</dbReference>
<evidence type="ECO:0000256" key="3">
    <source>
        <dbReference type="ARBA" id="ARBA00016090"/>
    </source>
</evidence>
<dbReference type="PANTHER" id="PTHR10937">
    <property type="entry name" value="GLUCOSAMINE--FRUCTOSE-6-PHOSPHATE AMINOTRANSFERASE, ISOMERIZING"/>
    <property type="match status" value="1"/>
</dbReference>
<dbReference type="InterPro" id="IPR001347">
    <property type="entry name" value="SIS_dom"/>
</dbReference>
<dbReference type="EMBL" id="JAGSOG010000013">
    <property type="protein sequence ID" value="MBR7832607.1"/>
    <property type="molecule type" value="Genomic_DNA"/>
</dbReference>